<dbReference type="PANTHER" id="PTHR45527:SF1">
    <property type="entry name" value="FATTY ACID SYNTHASE"/>
    <property type="match status" value="1"/>
</dbReference>
<dbReference type="EMBL" id="JAHHHN010000041">
    <property type="protein sequence ID" value="MBW4565584.1"/>
    <property type="molecule type" value="Genomic_DNA"/>
</dbReference>
<dbReference type="PROSITE" id="PS00455">
    <property type="entry name" value="AMP_BINDING"/>
    <property type="match status" value="1"/>
</dbReference>
<dbReference type="Pfam" id="PF00501">
    <property type="entry name" value="AMP-binding"/>
    <property type="match status" value="1"/>
</dbReference>
<dbReference type="SUPFAM" id="SSF56801">
    <property type="entry name" value="Acetyl-CoA synthetase-like"/>
    <property type="match status" value="1"/>
</dbReference>
<dbReference type="Gene3D" id="3.30.300.30">
    <property type="match status" value="1"/>
</dbReference>
<evidence type="ECO:0000313" key="3">
    <source>
        <dbReference type="EMBL" id="MBW4565584.1"/>
    </source>
</evidence>
<dbReference type="InterPro" id="IPR045851">
    <property type="entry name" value="AMP-bd_C_sf"/>
</dbReference>
<dbReference type="NCBIfam" id="TIGR01733">
    <property type="entry name" value="AA-adenyl-dom"/>
    <property type="match status" value="1"/>
</dbReference>
<dbReference type="FunFam" id="3.40.50.980:FF:000001">
    <property type="entry name" value="Non-ribosomal peptide synthetase"/>
    <property type="match status" value="1"/>
</dbReference>
<dbReference type="InterPro" id="IPR042099">
    <property type="entry name" value="ANL_N_sf"/>
</dbReference>
<dbReference type="GO" id="GO:0044550">
    <property type="term" value="P:secondary metabolite biosynthetic process"/>
    <property type="evidence" value="ECO:0007669"/>
    <property type="project" value="TreeGrafter"/>
</dbReference>
<dbReference type="Pfam" id="PF13193">
    <property type="entry name" value="AMP-binding_C"/>
    <property type="match status" value="1"/>
</dbReference>
<evidence type="ECO:0000259" key="1">
    <source>
        <dbReference type="Pfam" id="PF00501"/>
    </source>
</evidence>
<reference evidence="3" key="1">
    <citation type="submission" date="2021-05" db="EMBL/GenBank/DDBJ databases">
        <authorList>
            <person name="Pietrasiak N."/>
            <person name="Ward R."/>
            <person name="Stajich J.E."/>
            <person name="Kurbessoian T."/>
        </authorList>
    </citation>
    <scope>NUCLEOTIDE SEQUENCE</scope>
    <source>
        <strain evidence="3">JT2-VF2</strain>
    </source>
</reference>
<gene>
    <name evidence="3" type="ORF">KME32_31785</name>
</gene>
<protein>
    <submittedName>
        <fullName evidence="3">Amino acid adenylation domain-containing protein</fullName>
    </submittedName>
</protein>
<dbReference type="CDD" id="cd05930">
    <property type="entry name" value="A_NRPS"/>
    <property type="match status" value="1"/>
</dbReference>
<dbReference type="InterPro" id="IPR020459">
    <property type="entry name" value="AMP-binding"/>
</dbReference>
<sequence>MSLQNLVIRSAERVPNALAIKDPINSMTYSELDSLANRIARALIKLGVRKGDRVGIWLDKSTYAVAAMQGVLRLGAAYVPLDPLSPTSRAHTILTDCSVQALVTTEKRAEAVLTDGLAHIACLCVQGNWQGLSWHNVLSLSDQPIEASKSVEDDIAYILYTSGSTGKPKGVCISHRNALAFIHWASTELQATSADRFSNHASFNFDISVLDIYVAFHAGASVHLIPDEMSYSGKRLVNFIIQQEITIWYSVPSALILMMEQGGLLDVPSIPLRAILFAGEPFPIKHLRRLYERWRSARFLNLYGPTETNVCTFYELQEIDQKLTKPVPIGCACSGNQVWAVKEDGTEAKPGEEGELMVSGASVMRGYWGHLPYGDKPYKTGDIVRLLEDGNYMYIGRRDYMAKVRGHRVELGEIESALEEHLSIHEAAVIISGAEIETRLIAFIALKKDAVAPSLLDIKRHCAERLPRYMIVDDICYLTDLPRTRNGKVDRLHLSNNQVDFIKRRNLNAAL</sequence>
<dbReference type="PANTHER" id="PTHR45527">
    <property type="entry name" value="NONRIBOSOMAL PEPTIDE SYNTHETASE"/>
    <property type="match status" value="1"/>
</dbReference>
<dbReference type="Proteomes" id="UP000715781">
    <property type="component" value="Unassembled WGS sequence"/>
</dbReference>
<dbReference type="PRINTS" id="PR00154">
    <property type="entry name" value="AMPBINDING"/>
</dbReference>
<reference evidence="3" key="2">
    <citation type="journal article" date="2022" name="Microbiol. Resour. Announc.">
        <title>Metagenome Sequencing to Explore Phylogenomics of Terrestrial Cyanobacteria.</title>
        <authorList>
            <person name="Ward R.D."/>
            <person name="Stajich J.E."/>
            <person name="Johansen J.R."/>
            <person name="Huntemann M."/>
            <person name="Clum A."/>
            <person name="Foster B."/>
            <person name="Foster B."/>
            <person name="Roux S."/>
            <person name="Palaniappan K."/>
            <person name="Varghese N."/>
            <person name="Mukherjee S."/>
            <person name="Reddy T.B.K."/>
            <person name="Daum C."/>
            <person name="Copeland A."/>
            <person name="Chen I.A."/>
            <person name="Ivanova N.N."/>
            <person name="Kyrpides N.C."/>
            <person name="Shapiro N."/>
            <person name="Eloe-Fadrosh E.A."/>
            <person name="Pietrasiak N."/>
        </authorList>
    </citation>
    <scope>NUCLEOTIDE SEQUENCE</scope>
    <source>
        <strain evidence="3">JT2-VF2</strain>
    </source>
</reference>
<evidence type="ECO:0000313" key="4">
    <source>
        <dbReference type="Proteomes" id="UP000715781"/>
    </source>
</evidence>
<name>A0A951Q3Z8_9NOST</name>
<dbReference type="GO" id="GO:0031177">
    <property type="term" value="F:phosphopantetheine binding"/>
    <property type="evidence" value="ECO:0007669"/>
    <property type="project" value="TreeGrafter"/>
</dbReference>
<feature type="domain" description="AMP-binding enzyme C-terminal" evidence="2">
    <location>
        <begin position="413"/>
        <end position="488"/>
    </location>
</feature>
<dbReference type="InterPro" id="IPR020845">
    <property type="entry name" value="AMP-binding_CS"/>
</dbReference>
<comment type="caution">
    <text evidence="3">The sequence shown here is derived from an EMBL/GenBank/DDBJ whole genome shotgun (WGS) entry which is preliminary data.</text>
</comment>
<feature type="domain" description="AMP-dependent synthetase/ligase" evidence="1">
    <location>
        <begin position="9"/>
        <end position="368"/>
    </location>
</feature>
<dbReference type="InterPro" id="IPR010071">
    <property type="entry name" value="AA_adenyl_dom"/>
</dbReference>
<dbReference type="GO" id="GO:0005737">
    <property type="term" value="C:cytoplasm"/>
    <property type="evidence" value="ECO:0007669"/>
    <property type="project" value="TreeGrafter"/>
</dbReference>
<dbReference type="InterPro" id="IPR000873">
    <property type="entry name" value="AMP-dep_synth/lig_dom"/>
</dbReference>
<dbReference type="Gene3D" id="3.40.50.12780">
    <property type="entry name" value="N-terminal domain of ligase-like"/>
    <property type="match status" value="1"/>
</dbReference>
<dbReference type="AlphaFoldDB" id="A0A951Q3Z8"/>
<evidence type="ECO:0000259" key="2">
    <source>
        <dbReference type="Pfam" id="PF13193"/>
    </source>
</evidence>
<accession>A0A951Q3Z8</accession>
<dbReference type="GO" id="GO:0043041">
    <property type="term" value="P:amino acid activation for nonribosomal peptide biosynthetic process"/>
    <property type="evidence" value="ECO:0007669"/>
    <property type="project" value="TreeGrafter"/>
</dbReference>
<dbReference type="InterPro" id="IPR025110">
    <property type="entry name" value="AMP-bd_C"/>
</dbReference>
<organism evidence="3 4">
    <name type="scientific">Mojavia pulchra JT2-VF2</name>
    <dbReference type="NCBI Taxonomy" id="287848"/>
    <lineage>
        <taxon>Bacteria</taxon>
        <taxon>Bacillati</taxon>
        <taxon>Cyanobacteriota</taxon>
        <taxon>Cyanophyceae</taxon>
        <taxon>Nostocales</taxon>
        <taxon>Nostocaceae</taxon>
    </lineage>
</organism>
<proteinExistence type="predicted"/>